<proteinExistence type="predicted"/>
<evidence type="ECO:0000313" key="1">
    <source>
        <dbReference type="EMBL" id="WYJ99804.1"/>
    </source>
</evidence>
<sequence length="132" mass="15432">MNMLEKWREYNQTDVPKDTYEVSEVVQNSEGTVIKLMGEKNNMNITFGFVDSLRITDEGRRIQTYNEIESIQKYRENFIGNPLYKVEQSEYVAWIKKESAGFCADVDHYVIITENDLIDILSTFPPTITNYV</sequence>
<dbReference type="Proteomes" id="UP000194948">
    <property type="component" value="Chromosome"/>
</dbReference>
<keyword evidence="2" id="KW-1185">Reference proteome</keyword>
<dbReference type="AlphaFoldDB" id="A0AAQ3W6Q7"/>
<protein>
    <submittedName>
        <fullName evidence="1">Uncharacterized protein</fullName>
    </submittedName>
</protein>
<reference evidence="1" key="2">
    <citation type="submission" date="2024-03" db="EMBL/GenBank/DDBJ databases">
        <title>The Genome Sequence of Enterococcus sp. DIV0205d.</title>
        <authorList>
            <consortium name="The Broad Institute Genomics Platform"/>
            <consortium name="The Broad Institute Microbial Omics Core"/>
            <consortium name="The Broad Institute Genomic Center for Infectious Diseases"/>
            <person name="Earl A."/>
            <person name="Manson A."/>
            <person name="Gilmore M."/>
            <person name="Schwartman J."/>
            <person name="Shea T."/>
            <person name="Abouelleil A."/>
            <person name="Cao P."/>
            <person name="Chapman S."/>
            <person name="Cusick C."/>
            <person name="Young S."/>
            <person name="Neafsey D."/>
            <person name="Nusbaum C."/>
            <person name="Birren B."/>
        </authorList>
    </citation>
    <scope>NUCLEOTIDE SEQUENCE</scope>
    <source>
        <strain evidence="1">7F3_DIV0205</strain>
    </source>
</reference>
<evidence type="ECO:0000313" key="2">
    <source>
        <dbReference type="Proteomes" id="UP000194948"/>
    </source>
</evidence>
<dbReference type="EMBL" id="CP147244">
    <property type="protein sequence ID" value="WYJ99804.1"/>
    <property type="molecule type" value="Genomic_DNA"/>
</dbReference>
<organism evidence="1 2">
    <name type="scientific">Candidatus Enterococcus palustris</name>
    <dbReference type="NCBI Taxonomy" id="1834189"/>
    <lineage>
        <taxon>Bacteria</taxon>
        <taxon>Bacillati</taxon>
        <taxon>Bacillota</taxon>
        <taxon>Bacilli</taxon>
        <taxon>Lactobacillales</taxon>
        <taxon>Enterococcaceae</taxon>
        <taxon>Enterococcus</taxon>
    </lineage>
</organism>
<accession>A0AAQ3W6Q7</accession>
<reference evidence="1" key="1">
    <citation type="submission" date="2017-05" db="EMBL/GenBank/DDBJ databases">
        <authorList>
            <consortium name="The Broad Institute Genomics Platform"/>
            <consortium name="The Broad Institute Genomic Center for Infectious Diseases"/>
            <person name="Earl A."/>
            <person name="Manson A."/>
            <person name="Schwartman J."/>
            <person name="Gilmore M."/>
            <person name="Abouelleil A."/>
            <person name="Cao P."/>
            <person name="Chapman S."/>
            <person name="Cusick C."/>
            <person name="Shea T."/>
            <person name="Young S."/>
            <person name="Neafsey D."/>
            <person name="Nusbaum C."/>
            <person name="Birren B."/>
        </authorList>
    </citation>
    <scope>NUCLEOTIDE SEQUENCE</scope>
    <source>
        <strain evidence="1">7F3_DIV0205</strain>
    </source>
</reference>
<name>A0AAQ3W6Q7_9ENTE</name>
<gene>
    <name evidence="1" type="ORF">A5821_000881</name>
</gene>